<name>A0AB39HPJ4_9BACI</name>
<dbReference type="InterPro" id="IPR043502">
    <property type="entry name" value="DNA/RNA_pol_sf"/>
</dbReference>
<dbReference type="Pfam" id="PF21999">
    <property type="entry name" value="IMS_HHH_1"/>
    <property type="match status" value="1"/>
</dbReference>
<accession>A0AB39HPJ4</accession>
<dbReference type="GO" id="GO:0003887">
    <property type="term" value="F:DNA-directed DNA polymerase activity"/>
    <property type="evidence" value="ECO:0007669"/>
    <property type="project" value="InterPro"/>
</dbReference>
<dbReference type="RefSeq" id="WP_368654995.1">
    <property type="nucleotide sequence ID" value="NZ_CP162599.1"/>
</dbReference>
<organism evidence="3">
    <name type="scientific">Ornithinibacillus sp. 4-3</name>
    <dbReference type="NCBI Taxonomy" id="3231488"/>
    <lineage>
        <taxon>Bacteria</taxon>
        <taxon>Bacillati</taxon>
        <taxon>Bacillota</taxon>
        <taxon>Bacilli</taxon>
        <taxon>Bacillales</taxon>
        <taxon>Bacillaceae</taxon>
        <taxon>Ornithinibacillus</taxon>
    </lineage>
</organism>
<dbReference type="InterPro" id="IPR017961">
    <property type="entry name" value="DNA_pol_Y-fam_little_finger"/>
</dbReference>
<evidence type="ECO:0000313" key="3">
    <source>
        <dbReference type="EMBL" id="XDK34321.1"/>
    </source>
</evidence>
<dbReference type="SUPFAM" id="SSF100879">
    <property type="entry name" value="Lesion bypass DNA polymerase (Y-family), little finger domain"/>
    <property type="match status" value="1"/>
</dbReference>
<evidence type="ECO:0000259" key="2">
    <source>
        <dbReference type="PROSITE" id="PS50173"/>
    </source>
</evidence>
<comment type="similarity">
    <text evidence="1">Belongs to the DNA polymerase type-Y family.</text>
</comment>
<reference evidence="3" key="1">
    <citation type="submission" date="2024-07" db="EMBL/GenBank/DDBJ databases">
        <title>Halotolerant mesophilic bacterium Ornithinibacillus sp. 4-3, sp. nov., isolated from soil.</title>
        <authorList>
            <person name="Sidarenka A.V."/>
            <person name="Guliayeva D.E."/>
            <person name="Leanovich S.I."/>
            <person name="Hileuskaya K.S."/>
            <person name="Akhremchuk A.E."/>
            <person name="Sikolenko M.A."/>
            <person name="Valentovich L.N."/>
        </authorList>
    </citation>
    <scope>NUCLEOTIDE SEQUENCE</scope>
    <source>
        <strain evidence="3">4-3</strain>
    </source>
</reference>
<gene>
    <name evidence="3" type="ORF">AB4Y30_08205</name>
</gene>
<sequence length="439" mass="50571">MERFSEDIVMMDYTKEPSRDIMCIDAKSFFASVEASERNQHPLEARIAVVSKPNNQGGLVLASSPLVKKEYGIKTGTRVYEIPRNANIEIVEPRMALYLEKNLAILRIFKRYVADEDVLVYSIDESFLDVSKSHALFGSTDDIAQRIQDDVWNELRLVLTIGIGDNPLLAKLALDHQAKHDDQNRFIGTWRYENVPNTVWKIESLSDFWGIGSKTEQKLRRIGIHNIFQLAQYDVNKLKQRFGVLGQQLYFHAHGIDRTMLSDVYIPKSTSFSRNQILNRDYTNKHDIEIVIREMTDENVTRLRKHKLVTGVVKLYIGYSKNINQSGFNHQIKIDPTDNSRQLKGYMLLIFNKYYEYFPVRVINVTFGKLQPKRLLQLSLFDSIEDTIISDNLDDTISHIRAKYGYTSLLHASSLTDAGMAKFRAKLVGGHRADKEEDQ</sequence>
<dbReference type="Gene3D" id="3.30.70.270">
    <property type="match status" value="1"/>
</dbReference>
<dbReference type="InterPro" id="IPR043128">
    <property type="entry name" value="Rev_trsase/Diguanyl_cyclase"/>
</dbReference>
<dbReference type="InterPro" id="IPR036775">
    <property type="entry name" value="DNA_pol_Y-fam_lit_finger_sf"/>
</dbReference>
<dbReference type="GO" id="GO:0006281">
    <property type="term" value="P:DNA repair"/>
    <property type="evidence" value="ECO:0007669"/>
    <property type="project" value="InterPro"/>
</dbReference>
<dbReference type="GO" id="GO:0003684">
    <property type="term" value="F:damaged DNA binding"/>
    <property type="evidence" value="ECO:0007669"/>
    <property type="project" value="InterPro"/>
</dbReference>
<dbReference type="InterPro" id="IPR050116">
    <property type="entry name" value="DNA_polymerase-Y"/>
</dbReference>
<feature type="domain" description="UmuC" evidence="2">
    <location>
        <begin position="21"/>
        <end position="212"/>
    </location>
</feature>
<dbReference type="CDD" id="cd01700">
    <property type="entry name" value="PolY_Pol_V_umuC"/>
    <property type="match status" value="1"/>
</dbReference>
<dbReference type="GO" id="GO:0042276">
    <property type="term" value="P:error-prone translesion synthesis"/>
    <property type="evidence" value="ECO:0007669"/>
    <property type="project" value="TreeGrafter"/>
</dbReference>
<dbReference type="SUPFAM" id="SSF56672">
    <property type="entry name" value="DNA/RNA polymerases"/>
    <property type="match status" value="1"/>
</dbReference>
<dbReference type="AlphaFoldDB" id="A0AB39HPJ4"/>
<dbReference type="GO" id="GO:0005829">
    <property type="term" value="C:cytosol"/>
    <property type="evidence" value="ECO:0007669"/>
    <property type="project" value="TreeGrafter"/>
</dbReference>
<dbReference type="PANTHER" id="PTHR11076:SF35">
    <property type="entry name" value="DNA REPAIR PROTEIN HOMOLOG YOBH"/>
    <property type="match status" value="1"/>
</dbReference>
<evidence type="ECO:0000256" key="1">
    <source>
        <dbReference type="ARBA" id="ARBA00010945"/>
    </source>
</evidence>
<dbReference type="Gene3D" id="3.40.1170.60">
    <property type="match status" value="1"/>
</dbReference>
<protein>
    <submittedName>
        <fullName evidence="3">Y-family DNA polymerase</fullName>
    </submittedName>
</protein>
<dbReference type="InterPro" id="IPR001126">
    <property type="entry name" value="UmuC"/>
</dbReference>
<dbReference type="Pfam" id="PF00817">
    <property type="entry name" value="IMS"/>
    <property type="match status" value="1"/>
</dbReference>
<dbReference type="InterPro" id="IPR053848">
    <property type="entry name" value="IMS_HHH_1"/>
</dbReference>
<dbReference type="PROSITE" id="PS50173">
    <property type="entry name" value="UMUC"/>
    <property type="match status" value="1"/>
</dbReference>
<dbReference type="PANTHER" id="PTHR11076">
    <property type="entry name" value="DNA REPAIR POLYMERASE UMUC / TRANSFERASE FAMILY MEMBER"/>
    <property type="match status" value="1"/>
</dbReference>
<dbReference type="GO" id="GO:0009432">
    <property type="term" value="P:SOS response"/>
    <property type="evidence" value="ECO:0007669"/>
    <property type="project" value="TreeGrafter"/>
</dbReference>
<dbReference type="EMBL" id="CP162599">
    <property type="protein sequence ID" value="XDK34321.1"/>
    <property type="molecule type" value="Genomic_DNA"/>
</dbReference>
<dbReference type="Gene3D" id="1.10.150.20">
    <property type="entry name" value="5' to 3' exonuclease, C-terminal subdomain"/>
    <property type="match status" value="1"/>
</dbReference>
<dbReference type="Pfam" id="PF11799">
    <property type="entry name" value="IMS_C"/>
    <property type="match status" value="1"/>
</dbReference>
<proteinExistence type="inferred from homology"/>